<keyword evidence="2" id="KW-0547">Nucleotide-binding</keyword>
<evidence type="ECO:0000256" key="3">
    <source>
        <dbReference type="ARBA" id="ARBA00023204"/>
    </source>
</evidence>
<dbReference type="Gene3D" id="3.90.320.10">
    <property type="match status" value="1"/>
</dbReference>
<dbReference type="InterPro" id="IPR038726">
    <property type="entry name" value="PDDEXK_AddAB-type"/>
</dbReference>
<dbReference type="InterPro" id="IPR011335">
    <property type="entry name" value="Restrct_endonuc-II-like"/>
</dbReference>
<dbReference type="GO" id="GO:0004527">
    <property type="term" value="F:exonuclease activity"/>
    <property type="evidence" value="ECO:0007669"/>
    <property type="project" value="UniProtKB-KW"/>
</dbReference>
<dbReference type="EMBL" id="JBFSHR010000004">
    <property type="protein sequence ID" value="MEX6428588.1"/>
    <property type="molecule type" value="Genomic_DNA"/>
</dbReference>
<keyword evidence="5" id="KW-0269">Exonuclease</keyword>
<evidence type="ECO:0000313" key="6">
    <source>
        <dbReference type="Proteomes" id="UP001560267"/>
    </source>
</evidence>
<keyword evidence="2" id="KW-0347">Helicase</keyword>
<evidence type="ECO:0000256" key="2">
    <source>
        <dbReference type="ARBA" id="ARBA00022806"/>
    </source>
</evidence>
<accession>A0ABV3XZ51</accession>
<sequence length="271" mass="30306">MELPLPCSLTPTKVTAFKDCAYAFRLSVIDKVPQPLSIWTVKGVIAHRALERFYFDLPAHERTPNRARVIVSDEFARSVQSGYAASFLTELAEPALMRLNQEVEQLVLNLFTLEDPTSTNVLGTELMLEAPIGDVLARGVIDRLDRDANGDLIVVDYKTGRPPSHTHEQDKLTGVLFYALLVERVLGVRPKRVKLMYLRDRMVIESEATRQRLHAVEGKTAAIWSAVRMACETGNFRPRPSRLCRFCAYQCQCPSFPSSSATPVSRGMAPA</sequence>
<dbReference type="InterPro" id="IPR011604">
    <property type="entry name" value="PDDEXK-like_dom_sf"/>
</dbReference>
<keyword evidence="6" id="KW-1185">Reference proteome</keyword>
<comment type="caution">
    <text evidence="5">The sequence shown here is derived from an EMBL/GenBank/DDBJ whole genome shotgun (WGS) entry which is preliminary data.</text>
</comment>
<gene>
    <name evidence="5" type="ORF">AB6A68_01870</name>
</gene>
<evidence type="ECO:0000259" key="4">
    <source>
        <dbReference type="Pfam" id="PF12705"/>
    </source>
</evidence>
<feature type="domain" description="PD-(D/E)XK endonuclease-like" evidence="4">
    <location>
        <begin position="8"/>
        <end position="254"/>
    </location>
</feature>
<keyword evidence="3" id="KW-0234">DNA repair</keyword>
<protein>
    <submittedName>
        <fullName evidence="5">RecB family exonuclease</fullName>
    </submittedName>
</protein>
<dbReference type="Proteomes" id="UP001560267">
    <property type="component" value="Unassembled WGS sequence"/>
</dbReference>
<organism evidence="5 6">
    <name type="scientific">Ferrimicrobium acidiphilum</name>
    <dbReference type="NCBI Taxonomy" id="121039"/>
    <lineage>
        <taxon>Bacteria</taxon>
        <taxon>Bacillati</taxon>
        <taxon>Actinomycetota</taxon>
        <taxon>Acidimicrobiia</taxon>
        <taxon>Acidimicrobiales</taxon>
        <taxon>Acidimicrobiaceae</taxon>
        <taxon>Ferrimicrobium</taxon>
    </lineage>
</organism>
<evidence type="ECO:0000256" key="1">
    <source>
        <dbReference type="ARBA" id="ARBA00022763"/>
    </source>
</evidence>
<proteinExistence type="predicted"/>
<name>A0ABV3XZ51_9ACTN</name>
<keyword evidence="5" id="KW-0540">Nuclease</keyword>
<dbReference type="SUPFAM" id="SSF52980">
    <property type="entry name" value="Restriction endonuclease-like"/>
    <property type="match status" value="1"/>
</dbReference>
<evidence type="ECO:0000313" key="5">
    <source>
        <dbReference type="EMBL" id="MEX6428588.1"/>
    </source>
</evidence>
<keyword evidence="5" id="KW-0378">Hydrolase</keyword>
<reference evidence="5 6" key="1">
    <citation type="submission" date="2024-07" db="EMBL/GenBank/DDBJ databases">
        <title>Draft Genome Sequence of Ferrimicrobium acidiphilum Strain YE2023, Isolated from a Pulp of Bioleach Reactor.</title>
        <authorList>
            <person name="Elkina Y.A."/>
            <person name="Bulaeva A.G."/>
            <person name="Beletsky A.V."/>
            <person name="Mardanov A.V."/>
        </authorList>
    </citation>
    <scope>NUCLEOTIDE SEQUENCE [LARGE SCALE GENOMIC DNA]</scope>
    <source>
        <strain evidence="5 6">YE2023</strain>
    </source>
</reference>
<keyword evidence="1" id="KW-0227">DNA damage</keyword>
<keyword evidence="2" id="KW-0067">ATP-binding</keyword>
<dbReference type="RefSeq" id="WP_369084141.1">
    <property type="nucleotide sequence ID" value="NZ_JBFSHR010000004.1"/>
</dbReference>
<dbReference type="Pfam" id="PF12705">
    <property type="entry name" value="PDDEXK_1"/>
    <property type="match status" value="1"/>
</dbReference>